<gene>
    <name evidence="1" type="ORF">OS145_01682</name>
</gene>
<accession>A0ABM9WP84</accession>
<dbReference type="InterPro" id="IPR047879">
    <property type="entry name" value="YjiT"/>
</dbReference>
<protein>
    <submittedName>
        <fullName evidence="1">Uncharacterized protein</fullName>
    </submittedName>
</protein>
<reference evidence="1 2" key="1">
    <citation type="submission" date="2006-01" db="EMBL/GenBank/DDBJ databases">
        <authorList>
            <person name="Brettar I."/>
            <person name="Hofle M."/>
            <person name="Ferriera S."/>
            <person name="Johnson J."/>
            <person name="Kravitz S."/>
            <person name="Halpern A."/>
            <person name="Remington K."/>
            <person name="Beeson K."/>
            <person name="Tran B."/>
            <person name="Rogers Y.-H."/>
            <person name="Friedman R."/>
            <person name="Venter J.C."/>
        </authorList>
    </citation>
    <scope>NUCLEOTIDE SEQUENCE [LARGE SCALE GENOMIC DNA]</scope>
    <source>
        <strain evidence="1 2">OS145</strain>
    </source>
</reference>
<evidence type="ECO:0000313" key="1">
    <source>
        <dbReference type="EMBL" id="EAQ32829.1"/>
    </source>
</evidence>
<evidence type="ECO:0000313" key="2">
    <source>
        <dbReference type="Proteomes" id="UP000016543"/>
    </source>
</evidence>
<dbReference type="EMBL" id="AAMX01000003">
    <property type="protein sequence ID" value="EAQ32829.1"/>
    <property type="molecule type" value="Genomic_DNA"/>
</dbReference>
<keyword evidence="2" id="KW-1185">Reference proteome</keyword>
<dbReference type="Proteomes" id="UP000016543">
    <property type="component" value="Unassembled WGS sequence"/>
</dbReference>
<proteinExistence type="predicted"/>
<comment type="caution">
    <text evidence="1">The sequence shown here is derived from an EMBL/GenBank/DDBJ whole genome shotgun (WGS) entry which is preliminary data.</text>
</comment>
<name>A0ABM9WP84_9GAMM</name>
<dbReference type="NCBIfam" id="NF038336">
    <property type="entry name" value="YjiT_fam"/>
    <property type="match status" value="1"/>
</dbReference>
<dbReference type="RefSeq" id="WP_006955672.1">
    <property type="nucleotide sequence ID" value="NZ_CH672405.1"/>
</dbReference>
<organism evidence="1 2">
    <name type="scientific">Idiomarina baltica OS145</name>
    <dbReference type="NCBI Taxonomy" id="314276"/>
    <lineage>
        <taxon>Bacteria</taxon>
        <taxon>Pseudomonadati</taxon>
        <taxon>Pseudomonadota</taxon>
        <taxon>Gammaproteobacteria</taxon>
        <taxon>Alteromonadales</taxon>
        <taxon>Idiomarinaceae</taxon>
        <taxon>Idiomarina</taxon>
    </lineage>
</organism>
<sequence>MDNCKAWINEFLFTRELFQGPQGEPLYSYQVTADEFQKLISLLTHANLIKHPPKGLPHYTGAAFCLLVAEYYRRQYTGEYSTKPIEDLISQKISQQNRAQLTLGGLAFWRREPIKTENRISYLGSLFAEGGLPWPLLNSDTHGFGRAIRRGIGAYYKIAAMDKSLTSLMLDNQEELPQVFRTIHTAKLLSGIVERLTKLTEAYPLREVKNPAEYLDEHAKGWNKDFPIPLDIENGRRLINDWLIQAEKSRHQSALEKKRQAELLSEFTSDNYFQLSNRGVDVTSEVVIPRELKIKRSEQEIISTRFEPLIYEGNRLIFRGSPIYASLDQKQDCIQLTFKRTRVEVKRSASAEPLTFKLVSHGSVVFNRTIENSLLDLDASPLVLTEQADRWYIAGSESCSIAETSARLWLPKQCQFGKGESAANLIKVYDFGTLYELSSNALITNADNDEFEIQLCKAQPRSFIRVIGHETNWSTLPITTYFEFPKLNLSDDANFALEDLRIFVNDRRVLNLNHLSNIYGRVQLVIKDNFDKTLFRRTFGVVPHDLKIRTRPARSATPAFIQFMTSARCQVTPNVANGAANYVVIDELDAGKFSLTTCDNKAPVSFNVDVCSDKCSKPVTLRVPFPVAGARIITPMGDAFEGTSLLLDGLLGHRIQLTNSSDKRQRFNIALNVMSRGQVKYVKDDVVFVDHLPIEISLFGMHREITKLLGNLSDQDAAVQLVIQLGQTVLKRVIIQRYNAYLERDGYDLVIKDYECNDIRAPINLRAINIINPEQHPLIIEPILSAETPTGRYAIDKLISSNTTWIVHSDADAELKVRPYVQPGDEVETLVESADLGALTSLHSACNFFHPIERPNLIREQIEKMAVDYNHSGWNYLSILKRKYGHLPLSSFEAWRALGCNSDALALAVFRLELDSMFCERISDELAVVWEFIPVDTWRSARTLFANAIMKLGVPESYADITVREREVALKDIVSAFEYLTDYIQTGDVQAVRQYPYERIIPCWYQELRRFFAENDNWPIDLSHELKAFVMASSLGDGFKQVSSIGYTDAVVYLPMFVACITAGLASPKSLGVPTSQLKFAVTNLSDFGREMWFRPVHAATTAYLIANNNNPN</sequence>